<feature type="transmembrane region" description="Helical" evidence="1">
    <location>
        <begin position="40"/>
        <end position="63"/>
    </location>
</feature>
<dbReference type="Proteomes" id="UP000054423">
    <property type="component" value="Unassembled WGS sequence"/>
</dbReference>
<name>W2LAJ4_PHYNI</name>
<protein>
    <submittedName>
        <fullName evidence="2">Uncharacterized protein</fullName>
    </submittedName>
</protein>
<dbReference type="AlphaFoldDB" id="W2LAJ4"/>
<sequence>MLSVAELKEARWNKAKKDYEVLEAPASLAECYSFDLLQGLWIGMTAGNVLALSVMAVLMQFYWNWDGLADDAQTRTDL</sequence>
<proteinExistence type="predicted"/>
<organism evidence="2">
    <name type="scientific">Phytophthora nicotianae</name>
    <name type="common">Potato buckeye rot agent</name>
    <name type="synonym">Phytophthora parasitica</name>
    <dbReference type="NCBI Taxonomy" id="4792"/>
    <lineage>
        <taxon>Eukaryota</taxon>
        <taxon>Sar</taxon>
        <taxon>Stramenopiles</taxon>
        <taxon>Oomycota</taxon>
        <taxon>Peronosporomycetes</taxon>
        <taxon>Peronosporales</taxon>
        <taxon>Peronosporaceae</taxon>
        <taxon>Phytophthora</taxon>
    </lineage>
</organism>
<keyword evidence="1" id="KW-1133">Transmembrane helix</keyword>
<accession>W2LAJ4</accession>
<reference evidence="2" key="1">
    <citation type="submission" date="2013-11" db="EMBL/GenBank/DDBJ databases">
        <title>The Genome Sequence of Phytophthora parasitica CHvinca01.</title>
        <authorList>
            <consortium name="The Broad Institute Genomics Platform"/>
            <person name="Russ C."/>
            <person name="Tyler B."/>
            <person name="Panabieres F."/>
            <person name="Shan W."/>
            <person name="Tripathy S."/>
            <person name="Grunwald N."/>
            <person name="Machado M."/>
            <person name="Johnson C.S."/>
            <person name="Arredondo F."/>
            <person name="Hong C."/>
            <person name="Coffey M."/>
            <person name="Young S.K."/>
            <person name="Zeng Q."/>
            <person name="Gargeya S."/>
            <person name="Fitzgerald M."/>
            <person name="Abouelleil A."/>
            <person name="Alvarado L."/>
            <person name="Chapman S.B."/>
            <person name="Gainer-Dewar J."/>
            <person name="Goldberg J."/>
            <person name="Griggs A."/>
            <person name="Gujja S."/>
            <person name="Hansen M."/>
            <person name="Howarth C."/>
            <person name="Imamovic A."/>
            <person name="Ireland A."/>
            <person name="Larimer J."/>
            <person name="McCowan C."/>
            <person name="Murphy C."/>
            <person name="Pearson M."/>
            <person name="Poon T.W."/>
            <person name="Priest M."/>
            <person name="Roberts A."/>
            <person name="Saif S."/>
            <person name="Shea T."/>
            <person name="Sykes S."/>
            <person name="Wortman J."/>
            <person name="Nusbaum C."/>
            <person name="Birren B."/>
        </authorList>
    </citation>
    <scope>NUCLEOTIDE SEQUENCE [LARGE SCALE GENOMIC DNA]</scope>
    <source>
        <strain evidence="2">CHvinca01</strain>
    </source>
</reference>
<keyword evidence="1" id="KW-0812">Transmembrane</keyword>
<evidence type="ECO:0000256" key="1">
    <source>
        <dbReference type="SAM" id="Phobius"/>
    </source>
</evidence>
<keyword evidence="1" id="KW-0472">Membrane</keyword>
<gene>
    <name evidence="2" type="ORF">L917_08135</name>
</gene>
<evidence type="ECO:0000313" key="2">
    <source>
        <dbReference type="EMBL" id="ETL93784.1"/>
    </source>
</evidence>
<dbReference type="EMBL" id="KI679521">
    <property type="protein sequence ID" value="ETL93784.1"/>
    <property type="molecule type" value="Genomic_DNA"/>
</dbReference>